<evidence type="ECO:0008006" key="3">
    <source>
        <dbReference type="Google" id="ProtNLM"/>
    </source>
</evidence>
<dbReference type="Gene3D" id="3.30.450.40">
    <property type="match status" value="1"/>
</dbReference>
<sequence>MEKLIHSAADSDLFASDEVEISSLKKYQGDFSMILNSLFPVSIDHDQHLFLMAMPFDQTIVYSSSALYRQFITPDGCLNPSIQARQKDLYFNKLYTGYKLIFKKFYDIDIKAHNSLVYRFIDAEGIEKYYYSEINTDFIDIELIGDLPSKSFIQSVCPATEPCLNEFERWQELIPLDNFLFKGFSLVYLKDFTSTEAVSELNNELLKEYDVTSPLFLDLISSSIKSLLGTAKVMVGIAALQKFDDEYLITERRASNSLLINQLAKNNDPGTYQRIVELLGQVSVPVFMNYEELIQRLEEDHLSFQWIAEMGVKELIIVPLYYDQNLVGVLEICSTEEHALAAGMLEVLKPIQQPLAMTMQKERKNFEHQVQHIIRKNYTAIQPVIEWKFNEVAVKKLMDQENGQETSLAPVVFDGIYPLYAAVDIRNSSSTRIEAIQQDLRMHLGLARTILGQAHALSPLPVLEKMDFRIGQMLDAIQLILVPEDEAAINHFILEELNPLFRHLKKSQPSLQATIAEYFAQMDPGAQMMYKHRQAFEDSLEAINVALGQHIDKAQIEAQRMFPHYFEKYKTDGIDYNIYIGQSLVKDREFDQIYLENLRLWQLTVLCECAFISQSLKHKLPVPLETTQLLLAHSNPLSISFRMDERQFDVEGAYNIRYEILKKRIDKALIKGSNERLTQPGSISVIYSHPLEAKEYLDYIHYLQTKGMLGDKVEHLDLEDLQGVNGLKAIRVKIASIQSSTLNSEASHQKENSKTDIQN</sequence>
<accession>A0A918Q707</accession>
<dbReference type="AlphaFoldDB" id="A0A918Q707"/>
<reference evidence="1" key="2">
    <citation type="submission" date="2020-09" db="EMBL/GenBank/DDBJ databases">
        <authorList>
            <person name="Sun Q."/>
            <person name="Kim S."/>
        </authorList>
    </citation>
    <scope>NUCLEOTIDE SEQUENCE</scope>
    <source>
        <strain evidence="1">KCTC 12368</strain>
    </source>
</reference>
<name>A0A918Q707_9BACT</name>
<proteinExistence type="predicted"/>
<protein>
    <recommendedName>
        <fullName evidence="3">GAF domain-containing protein</fullName>
    </recommendedName>
</protein>
<evidence type="ECO:0000313" key="2">
    <source>
        <dbReference type="Proteomes" id="UP000619457"/>
    </source>
</evidence>
<gene>
    <name evidence="1" type="ORF">GCM10007049_28420</name>
</gene>
<keyword evidence="2" id="KW-1185">Reference proteome</keyword>
<evidence type="ECO:0000313" key="1">
    <source>
        <dbReference type="EMBL" id="GGZ33104.1"/>
    </source>
</evidence>
<reference evidence="1" key="1">
    <citation type="journal article" date="2014" name="Int. J. Syst. Evol. Microbiol.">
        <title>Complete genome sequence of Corynebacterium casei LMG S-19264T (=DSM 44701T), isolated from a smear-ripened cheese.</title>
        <authorList>
            <consortium name="US DOE Joint Genome Institute (JGI-PGF)"/>
            <person name="Walter F."/>
            <person name="Albersmeier A."/>
            <person name="Kalinowski J."/>
            <person name="Ruckert C."/>
        </authorList>
    </citation>
    <scope>NUCLEOTIDE SEQUENCE</scope>
    <source>
        <strain evidence="1">KCTC 12368</strain>
    </source>
</reference>
<dbReference type="SUPFAM" id="SSF55781">
    <property type="entry name" value="GAF domain-like"/>
    <property type="match status" value="1"/>
</dbReference>
<organism evidence="1 2">
    <name type="scientific">Echinicola pacifica</name>
    <dbReference type="NCBI Taxonomy" id="346377"/>
    <lineage>
        <taxon>Bacteria</taxon>
        <taxon>Pseudomonadati</taxon>
        <taxon>Bacteroidota</taxon>
        <taxon>Cytophagia</taxon>
        <taxon>Cytophagales</taxon>
        <taxon>Cyclobacteriaceae</taxon>
        <taxon>Echinicola</taxon>
    </lineage>
</organism>
<comment type="caution">
    <text evidence="1">The sequence shown here is derived from an EMBL/GenBank/DDBJ whole genome shotgun (WGS) entry which is preliminary data.</text>
</comment>
<dbReference type="Proteomes" id="UP000619457">
    <property type="component" value="Unassembled WGS sequence"/>
</dbReference>
<dbReference type="InterPro" id="IPR029016">
    <property type="entry name" value="GAF-like_dom_sf"/>
</dbReference>
<dbReference type="EMBL" id="BMWX01000004">
    <property type="protein sequence ID" value="GGZ33104.1"/>
    <property type="molecule type" value="Genomic_DNA"/>
</dbReference>